<reference evidence="2 3" key="1">
    <citation type="journal article" date="2014" name="BMC Genomics">
        <title>Comparative genome sequencing reveals chemotype-specific gene clusters in the toxigenic black mold Stachybotrys.</title>
        <authorList>
            <person name="Semeiks J."/>
            <person name="Borek D."/>
            <person name="Otwinowski Z."/>
            <person name="Grishin N.V."/>
        </authorList>
    </citation>
    <scope>NUCLEOTIDE SEQUENCE [LARGE SCALE GENOMIC DNA]</scope>
    <source>
        <strain evidence="3">CBS 109288 / IBT 7711</strain>
    </source>
</reference>
<sequence>MKFSGLLSLLPLAVAAPAPAPAATETPQPDVFSIMSLRSASPIHFGQVSAALGNFFIHLAAPNATCEGDVAGPSAYFQLEDGALVLYSTDGPRQQAYVDRSGMGQGNFGYTTDPTNPPRNGEVTGWAINEAGNLVFDGSEGLLACPNSIDGAWSLWVSAGVTNPGGNEGCLGFSARTIGIDEPASCTYTS</sequence>
<dbReference type="AlphaFoldDB" id="A0A084AJL1"/>
<dbReference type="HOGENOM" id="CLU_097238_0_0_1"/>
<dbReference type="PANTHER" id="PTHR42047:SF1">
    <property type="entry name" value="PROTEIN, PUTATIVE (AFU_ORTHOLOGUE AFUA_6G03560)-RELATED"/>
    <property type="match status" value="1"/>
</dbReference>
<organism evidence="2 3">
    <name type="scientific">Stachybotrys chartarum (strain CBS 109288 / IBT 7711)</name>
    <name type="common">Toxic black mold</name>
    <name type="synonym">Stilbospora chartarum</name>
    <dbReference type="NCBI Taxonomy" id="1280523"/>
    <lineage>
        <taxon>Eukaryota</taxon>
        <taxon>Fungi</taxon>
        <taxon>Dikarya</taxon>
        <taxon>Ascomycota</taxon>
        <taxon>Pezizomycotina</taxon>
        <taxon>Sordariomycetes</taxon>
        <taxon>Hypocreomycetidae</taxon>
        <taxon>Hypocreales</taxon>
        <taxon>Stachybotryaceae</taxon>
        <taxon>Stachybotrys</taxon>
    </lineage>
</organism>
<evidence type="ECO:0000313" key="3">
    <source>
        <dbReference type="Proteomes" id="UP000028045"/>
    </source>
</evidence>
<name>A0A084AJL1_STACB</name>
<dbReference type="PANTHER" id="PTHR42047">
    <property type="entry name" value="PROTEIN, PUTATIVE (AFU_ORTHOLOGUE AFUA_6G03560)-RELATED"/>
    <property type="match status" value="1"/>
</dbReference>
<evidence type="ECO:0000313" key="2">
    <source>
        <dbReference type="EMBL" id="KEY65490.1"/>
    </source>
</evidence>
<dbReference type="EMBL" id="KL648701">
    <property type="protein sequence ID" value="KEY65490.1"/>
    <property type="molecule type" value="Genomic_DNA"/>
</dbReference>
<evidence type="ECO:0008006" key="4">
    <source>
        <dbReference type="Google" id="ProtNLM"/>
    </source>
</evidence>
<feature type="signal peptide" evidence="1">
    <location>
        <begin position="1"/>
        <end position="15"/>
    </location>
</feature>
<dbReference type="OrthoDB" id="4093325at2759"/>
<dbReference type="Proteomes" id="UP000028045">
    <property type="component" value="Unassembled WGS sequence"/>
</dbReference>
<accession>A0A084AJL1</accession>
<proteinExistence type="predicted"/>
<dbReference type="InterPro" id="IPR052820">
    <property type="entry name" value="PhiA_domain"/>
</dbReference>
<protein>
    <recommendedName>
        <fullName evidence="4">Cell wall protein PhiA</fullName>
    </recommendedName>
</protein>
<evidence type="ECO:0000256" key="1">
    <source>
        <dbReference type="SAM" id="SignalP"/>
    </source>
</evidence>
<keyword evidence="1" id="KW-0732">Signal</keyword>
<gene>
    <name evidence="2" type="ORF">S7711_09282</name>
</gene>
<feature type="chain" id="PRO_5013334379" description="Cell wall protein PhiA" evidence="1">
    <location>
        <begin position="16"/>
        <end position="190"/>
    </location>
</feature>
<keyword evidence="3" id="KW-1185">Reference proteome</keyword>